<organism evidence="1 2">
    <name type="scientific">Albibacterium bauzanense</name>
    <dbReference type="NCBI Taxonomy" id="653929"/>
    <lineage>
        <taxon>Bacteria</taxon>
        <taxon>Pseudomonadati</taxon>
        <taxon>Bacteroidota</taxon>
        <taxon>Sphingobacteriia</taxon>
        <taxon>Sphingobacteriales</taxon>
        <taxon>Sphingobacteriaceae</taxon>
        <taxon>Albibacterium</taxon>
    </lineage>
</organism>
<dbReference type="InterPro" id="IPR002591">
    <property type="entry name" value="Phosphodiest/P_Trfase"/>
</dbReference>
<dbReference type="GO" id="GO:0016787">
    <property type="term" value="F:hydrolase activity"/>
    <property type="evidence" value="ECO:0007669"/>
    <property type="project" value="UniProtKB-ARBA"/>
</dbReference>
<dbReference type="EMBL" id="SMGO01000001">
    <property type="protein sequence ID" value="TCK85803.1"/>
    <property type="molecule type" value="Genomic_DNA"/>
</dbReference>
<dbReference type="PANTHER" id="PTHR10151:SF120">
    <property type="entry name" value="BIS(5'-ADENOSYL)-TRIPHOSPHATASE"/>
    <property type="match status" value="1"/>
</dbReference>
<protein>
    <submittedName>
        <fullName evidence="1">Type I phosphodiesterase/nucleotide pyrophosphatase</fullName>
    </submittedName>
</protein>
<comment type="caution">
    <text evidence="1">The sequence shown here is derived from an EMBL/GenBank/DDBJ whole genome shotgun (WGS) entry which is preliminary data.</text>
</comment>
<dbReference type="AlphaFoldDB" id="A0A4R1M7X4"/>
<keyword evidence="2" id="KW-1185">Reference proteome</keyword>
<dbReference type="Gene3D" id="3.40.720.10">
    <property type="entry name" value="Alkaline Phosphatase, subunit A"/>
    <property type="match status" value="1"/>
</dbReference>
<dbReference type="PANTHER" id="PTHR10151">
    <property type="entry name" value="ECTONUCLEOTIDE PYROPHOSPHATASE/PHOSPHODIESTERASE"/>
    <property type="match status" value="1"/>
</dbReference>
<name>A0A4R1M7X4_9SPHI</name>
<accession>A0A4R1M7X4</accession>
<reference evidence="1 2" key="1">
    <citation type="submission" date="2019-03" db="EMBL/GenBank/DDBJ databases">
        <title>Genomic Encyclopedia of Archaeal and Bacterial Type Strains, Phase II (KMG-II): from individual species to whole genera.</title>
        <authorList>
            <person name="Goeker M."/>
        </authorList>
    </citation>
    <scope>NUCLEOTIDE SEQUENCE [LARGE SCALE GENOMIC DNA]</scope>
    <source>
        <strain evidence="1 2">DSM 22554</strain>
    </source>
</reference>
<gene>
    <name evidence="1" type="ORF">C8N28_1119</name>
</gene>
<dbReference type="SUPFAM" id="SSF53649">
    <property type="entry name" value="Alkaline phosphatase-like"/>
    <property type="match status" value="1"/>
</dbReference>
<dbReference type="Pfam" id="PF01663">
    <property type="entry name" value="Phosphodiest"/>
    <property type="match status" value="1"/>
</dbReference>
<proteinExistence type="predicted"/>
<dbReference type="InterPro" id="IPR017850">
    <property type="entry name" value="Alkaline_phosphatase_core_sf"/>
</dbReference>
<sequence>MIAFALGLLNNQASFAQANANASKEKKVLFMIVDGIPADDLERVYTPNIDQVSKDGGYTRAYLGGERGGYSETPTISAVGYNSLLTGTWANKHNVWGNDITAPNYNYWTIFRFLEEQYPEKKTAIFSTWLDNRTKLVGADLKETGSLKIDFTYDGFELDTVRFPHDNKSDYILKIDEEVVNKAADYVKENAPDLSWVYLQYTDDMGHIHGDSPEMDRGIQLVDRQVGEIYNAIRYRELVMNEEWLLIITTDHGRDIITGKGHGGQSDREKTTWISTNSKHLNSHFYANTPAVVDILPSIANFMNIEIPANQEKELDGVPFIGEVSVSHPIVKVKGDSLQIEWTPHVREGNVKVWLAETNNFNIDGTPDQYKLLNEVPAISRKLIVPFKPGKSKIYKVVIEGKENMINRWVVIP</sequence>
<evidence type="ECO:0000313" key="2">
    <source>
        <dbReference type="Proteomes" id="UP000294616"/>
    </source>
</evidence>
<dbReference type="Proteomes" id="UP000294616">
    <property type="component" value="Unassembled WGS sequence"/>
</dbReference>
<evidence type="ECO:0000313" key="1">
    <source>
        <dbReference type="EMBL" id="TCK85803.1"/>
    </source>
</evidence>